<feature type="transmembrane region" description="Helical" evidence="1">
    <location>
        <begin position="41"/>
        <end position="61"/>
    </location>
</feature>
<accession>A0A1U9UTS0</accession>
<keyword evidence="1" id="KW-0812">Transmembrane</keyword>
<organism evidence="2 3">
    <name type="scientific">Cupriavidus necator</name>
    <name type="common">Alcaligenes eutrophus</name>
    <name type="synonym">Ralstonia eutropha</name>
    <dbReference type="NCBI Taxonomy" id="106590"/>
    <lineage>
        <taxon>Bacteria</taxon>
        <taxon>Pseudomonadati</taxon>
        <taxon>Pseudomonadota</taxon>
        <taxon>Betaproteobacteria</taxon>
        <taxon>Burkholderiales</taxon>
        <taxon>Burkholderiaceae</taxon>
        <taxon>Cupriavidus</taxon>
    </lineage>
</organism>
<protein>
    <submittedName>
        <fullName evidence="2">Uncharacterized protein</fullName>
    </submittedName>
</protein>
<dbReference type="EMBL" id="CP017757">
    <property type="protein sequence ID" value="AQV95631.1"/>
    <property type="molecule type" value="Genomic_DNA"/>
</dbReference>
<gene>
    <name evidence="2" type="ORF">BJN34_17255</name>
</gene>
<evidence type="ECO:0000256" key="1">
    <source>
        <dbReference type="SAM" id="Phobius"/>
    </source>
</evidence>
<keyword evidence="1" id="KW-0472">Membrane</keyword>
<keyword evidence="1" id="KW-1133">Transmembrane helix</keyword>
<evidence type="ECO:0000313" key="3">
    <source>
        <dbReference type="Proteomes" id="UP000189627"/>
    </source>
</evidence>
<sequence length="201" mass="21734">MKRVAASVIAWLRGMQRREIPGDLGPRLRWQAALAARALGRPGLTALAVALAALAVQALYITPGRHAIAEEEEQARSGIAVLPAARHPHGEAGDPAAPDRRDLPAASQLGNRLERAFALMAAQGFAVREASYRLTVLGQERLQRLTVELPLAGEYPALRRMLQDLSQEPGLMIEAVTLQRRAVSEASVSVRLRFSLLGVSE</sequence>
<dbReference type="InterPro" id="IPR034756">
    <property type="entry name" value="T2SSM_b"/>
</dbReference>
<dbReference type="Proteomes" id="UP000189627">
    <property type="component" value="Chromosome 1"/>
</dbReference>
<dbReference type="RefSeq" id="WP_078197925.1">
    <property type="nucleotide sequence ID" value="NZ_CP017757.2"/>
</dbReference>
<dbReference type="AlphaFoldDB" id="A0A1U9UTS0"/>
<dbReference type="KEGG" id="cuh:BJN34_17255"/>
<name>A0A1U9UTS0_CUPNE</name>
<reference evidence="3" key="1">
    <citation type="submission" date="2017-02" db="EMBL/GenBank/DDBJ databases">
        <title>Complete genome sequence of Cupriavidus necator strain NH9, a 3-chlorobenzoate degrader.</title>
        <authorList>
            <person name="Moriuchi R."/>
            <person name="Dohra H."/>
            <person name="Ogawa N."/>
        </authorList>
    </citation>
    <scope>NUCLEOTIDE SEQUENCE [LARGE SCALE GENOMIC DNA]</scope>
    <source>
        <strain evidence="3">NH9</strain>
    </source>
</reference>
<proteinExistence type="predicted"/>
<evidence type="ECO:0000313" key="2">
    <source>
        <dbReference type="EMBL" id="AQV95631.1"/>
    </source>
</evidence>
<dbReference type="Pfam" id="PF10741">
    <property type="entry name" value="T2SSM_b"/>
    <property type="match status" value="1"/>
</dbReference>